<feature type="transmembrane region" description="Helical" evidence="5">
    <location>
        <begin position="182"/>
        <end position="205"/>
    </location>
</feature>
<dbReference type="GO" id="GO:0022857">
    <property type="term" value="F:transmembrane transporter activity"/>
    <property type="evidence" value="ECO:0007669"/>
    <property type="project" value="TreeGrafter"/>
</dbReference>
<feature type="transmembrane region" description="Helical" evidence="5">
    <location>
        <begin position="80"/>
        <end position="100"/>
    </location>
</feature>
<evidence type="ECO:0000313" key="7">
    <source>
        <dbReference type="Proteomes" id="UP000326924"/>
    </source>
</evidence>
<dbReference type="OrthoDB" id="5423731at2759"/>
<dbReference type="SUPFAM" id="SSF103473">
    <property type="entry name" value="MFS general substrate transporter"/>
    <property type="match status" value="1"/>
</dbReference>
<evidence type="ECO:0000256" key="1">
    <source>
        <dbReference type="ARBA" id="ARBA00004141"/>
    </source>
</evidence>
<dbReference type="PANTHER" id="PTHR23502:SF4">
    <property type="entry name" value="MAJOR FACILITATOR SUPERFAMILY (MFS) PROFILE DOMAIN-CONTAINING PROTEIN-RELATED"/>
    <property type="match status" value="1"/>
</dbReference>
<dbReference type="EMBL" id="VXIS01000116">
    <property type="protein sequence ID" value="KAA8903602.1"/>
    <property type="molecule type" value="Genomic_DNA"/>
</dbReference>
<evidence type="ECO:0008006" key="8">
    <source>
        <dbReference type="Google" id="ProtNLM"/>
    </source>
</evidence>
<evidence type="ECO:0000256" key="2">
    <source>
        <dbReference type="ARBA" id="ARBA00022692"/>
    </source>
</evidence>
<evidence type="ECO:0000313" key="6">
    <source>
        <dbReference type="EMBL" id="KAA8903602.1"/>
    </source>
</evidence>
<dbReference type="InterPro" id="IPR036259">
    <property type="entry name" value="MFS_trans_sf"/>
</dbReference>
<reference evidence="6 7" key="1">
    <citation type="submission" date="2019-09" db="EMBL/GenBank/DDBJ databases">
        <title>Draft genome of the ectomycorrhizal ascomycete Sphaerosporella brunnea.</title>
        <authorList>
            <consortium name="DOE Joint Genome Institute"/>
            <person name="Benucci G.M."/>
            <person name="Marozzi G."/>
            <person name="Antonielli L."/>
            <person name="Sanchez S."/>
            <person name="Marco P."/>
            <person name="Wang X."/>
            <person name="Falini L.B."/>
            <person name="Barry K."/>
            <person name="Haridas S."/>
            <person name="Lipzen A."/>
            <person name="Labutti K."/>
            <person name="Grigoriev I.V."/>
            <person name="Murat C."/>
            <person name="Martin F."/>
            <person name="Albertini E."/>
            <person name="Donnini D."/>
            <person name="Bonito G."/>
        </authorList>
    </citation>
    <scope>NUCLEOTIDE SEQUENCE [LARGE SCALE GENOMIC DNA]</scope>
    <source>
        <strain evidence="6 7">Sb_GMNB300</strain>
    </source>
</reference>
<feature type="transmembrane region" description="Helical" evidence="5">
    <location>
        <begin position="266"/>
        <end position="285"/>
    </location>
</feature>
<gene>
    <name evidence="6" type="ORF">FN846DRAFT_908060</name>
</gene>
<proteinExistence type="predicted"/>
<dbReference type="AlphaFoldDB" id="A0A5J5EUB8"/>
<dbReference type="PANTHER" id="PTHR23502">
    <property type="entry name" value="MAJOR FACILITATOR SUPERFAMILY"/>
    <property type="match status" value="1"/>
</dbReference>
<dbReference type="Proteomes" id="UP000326924">
    <property type="component" value="Unassembled WGS sequence"/>
</dbReference>
<sequence>MGPPPPAVPQWWWRIHLLKTPKSSSPHVPGTARLYDDNSLPASTAQRTHLKHGRDNILLVPWPSNSPNDPLNWPLWKRDLTLFILCFCSATPAIVGPAVAGVLVKEFHTSYSMVSRWSGWQFWASGIASLIASAVSDWERSRSLDEMKQPATSAQTETKKKFLEELSLYNGRFSSEPLYKSLLAPFVLFLYPATLWSFLFQRTFITSFILAQLFTGPPYNTQLGYMYAAPFIGAIVSYFAAGVFSDFLTKFMARRNNNIYEPELRILLVIPVAIVALPGIYAFGYTTEVAASSRLAS</sequence>
<evidence type="ECO:0000256" key="5">
    <source>
        <dbReference type="SAM" id="Phobius"/>
    </source>
</evidence>
<dbReference type="Gene3D" id="1.20.1250.20">
    <property type="entry name" value="MFS general substrate transporter like domains"/>
    <property type="match status" value="1"/>
</dbReference>
<dbReference type="InParanoid" id="A0A5J5EUB8"/>
<keyword evidence="2 5" id="KW-0812">Transmembrane</keyword>
<evidence type="ECO:0000256" key="3">
    <source>
        <dbReference type="ARBA" id="ARBA00022989"/>
    </source>
</evidence>
<dbReference type="GO" id="GO:0005886">
    <property type="term" value="C:plasma membrane"/>
    <property type="evidence" value="ECO:0007669"/>
    <property type="project" value="TreeGrafter"/>
</dbReference>
<accession>A0A5J5EUB8</accession>
<keyword evidence="7" id="KW-1185">Reference proteome</keyword>
<comment type="caution">
    <text evidence="6">The sequence shown here is derived from an EMBL/GenBank/DDBJ whole genome shotgun (WGS) entry which is preliminary data.</text>
</comment>
<feature type="transmembrane region" description="Helical" evidence="5">
    <location>
        <begin position="225"/>
        <end position="245"/>
    </location>
</feature>
<protein>
    <recommendedName>
        <fullName evidence="8">Major facilitator superfamily domain-containing protein</fullName>
    </recommendedName>
</protein>
<name>A0A5J5EUB8_9PEZI</name>
<evidence type="ECO:0000256" key="4">
    <source>
        <dbReference type="ARBA" id="ARBA00023136"/>
    </source>
</evidence>
<keyword evidence="4 5" id="KW-0472">Membrane</keyword>
<organism evidence="6 7">
    <name type="scientific">Sphaerosporella brunnea</name>
    <dbReference type="NCBI Taxonomy" id="1250544"/>
    <lineage>
        <taxon>Eukaryota</taxon>
        <taxon>Fungi</taxon>
        <taxon>Dikarya</taxon>
        <taxon>Ascomycota</taxon>
        <taxon>Pezizomycotina</taxon>
        <taxon>Pezizomycetes</taxon>
        <taxon>Pezizales</taxon>
        <taxon>Pyronemataceae</taxon>
        <taxon>Sphaerosporella</taxon>
    </lineage>
</organism>
<keyword evidence="3 5" id="KW-1133">Transmembrane helix</keyword>
<comment type="subcellular location">
    <subcellularLocation>
        <location evidence="1">Membrane</location>
        <topology evidence="1">Multi-pass membrane protein</topology>
    </subcellularLocation>
</comment>